<feature type="region of interest" description="Disordered" evidence="1">
    <location>
        <begin position="507"/>
        <end position="616"/>
    </location>
</feature>
<feature type="compositionally biased region" description="Low complexity" evidence="1">
    <location>
        <begin position="42"/>
        <end position="138"/>
    </location>
</feature>
<name>F0VLH5_NEOCL</name>
<dbReference type="EMBL" id="FR823391">
    <property type="protein sequence ID" value="CBZ54103.1"/>
    <property type="molecule type" value="Genomic_DNA"/>
</dbReference>
<gene>
    <name evidence="4" type="ORF">BN1204_045360</name>
    <name evidence="3" type="ORF">NCLIV_045360</name>
</gene>
<keyword evidence="5" id="KW-1185">Reference proteome</keyword>
<dbReference type="VEuPathDB" id="ToxoDB:NCLIV_045360"/>
<reference evidence="3" key="1">
    <citation type="submission" date="2011-02" db="EMBL/GenBank/DDBJ databases">
        <authorList>
            <person name="Aslett M."/>
        </authorList>
    </citation>
    <scope>NUCLEOTIDE SEQUENCE</scope>
    <source>
        <strain evidence="3">Liverpool</strain>
    </source>
</reference>
<evidence type="ECO:0008006" key="6">
    <source>
        <dbReference type="Google" id="ProtNLM"/>
    </source>
</evidence>
<keyword evidence="2" id="KW-0732">Signal</keyword>
<feature type="compositionally biased region" description="Basic and acidic residues" evidence="1">
    <location>
        <begin position="389"/>
        <end position="398"/>
    </location>
</feature>
<sequence length="616" mass="67517">MEVERLSVGRPSPCFLLFFLGFLCLPLWVAPAASWPFPARAASPQADASSSQASPRDGTPMPLASSASVSPPHAASPSGPRSRPLPSSASESLSRPPAVAPTPATGVEQSPSESPLSPSSPRLGDSSQTPGPSSVSPPEEAPPPSLRGAPARPLLAGTPAELLKARLTNRVVERLSQKANRVSFKVLDKAQIGPAAPYVLLGHILAGYNAVFPHRKFLFPSLNPLDMAVEFLPQFVRKEFWTNREEDPFHAADVTHKLVEWTHPPLLSSQNFVVAFNSQEIGEFTQTEHGLYLQKLADQFVSMLAPESLDISEAEVRQFKHPLARQLFIVQRLREQIRPRLSKGLGSKFFQSAVSADAKGSEATHDKTRSLAATLASAFWRKVEWRDAGNSEGERGWDSDVDGSGVSQPRLGSPTQDPDVILEHVAAFSVLQRLRYPGAKGLLPGGRSLEGLIEGVPEDELEMTAEAAKKRRAAEREKRFRSICRAQLFLLAVTLVIAVWSHGPFRSKASAHARKKRRRRVRRKGRRKGPRRRGARRGRKRRRRQENRASAVEKEAEATGDTTEREPRSSTRLREDTRSHTVGSGARSVHRDESRGPGETEIENEATAAEHSKANG</sequence>
<reference evidence="3" key="2">
    <citation type="submission" date="2011-03" db="EMBL/GenBank/DDBJ databases">
        <title>Comparative genomics and transcriptomics of Neospora caninum and Toxoplasma gondii.</title>
        <authorList>
            <person name="Reid A.J."/>
            <person name="Sohal A."/>
            <person name="Harris D."/>
            <person name="Quail M."/>
            <person name="Sanders M."/>
            <person name="Berriman M."/>
            <person name="Wastling J.M."/>
            <person name="Pain A."/>
        </authorList>
    </citation>
    <scope>NUCLEOTIDE SEQUENCE</scope>
    <source>
        <strain evidence="3">Liverpool</strain>
    </source>
</reference>
<feature type="chain" id="PRO_5007655258" description="Transmembrane protein" evidence="2">
    <location>
        <begin position="35"/>
        <end position="616"/>
    </location>
</feature>
<dbReference type="eggNOG" id="ENOG502QZH3">
    <property type="taxonomic scope" value="Eukaryota"/>
</dbReference>
<protein>
    <recommendedName>
        <fullName evidence="6">Transmembrane protein</fullName>
    </recommendedName>
</protein>
<proteinExistence type="predicted"/>
<evidence type="ECO:0000313" key="3">
    <source>
        <dbReference type="EMBL" id="CBZ54103.1"/>
    </source>
</evidence>
<reference evidence="5" key="3">
    <citation type="journal article" date="2012" name="PLoS Pathog.">
        <title>Comparative genomics of the apicomplexan parasites Toxoplasma gondii and Neospora caninum: Coccidia differing in host range and transmission strategy.</title>
        <authorList>
            <person name="Reid A.J."/>
            <person name="Vermont S.J."/>
            <person name="Cotton J.A."/>
            <person name="Harris D."/>
            <person name="Hill-Cawthorne G.A."/>
            <person name="Konen-Waisman S."/>
            <person name="Latham S.M."/>
            <person name="Mourier T."/>
            <person name="Norton R."/>
            <person name="Quail M.A."/>
            <person name="Sanders M."/>
            <person name="Shanmugam D."/>
            <person name="Sohal A."/>
            <person name="Wasmuth J.D."/>
            <person name="Brunk B."/>
            <person name="Grigg M.E."/>
            <person name="Howard J.C."/>
            <person name="Parkinson J."/>
            <person name="Roos D.S."/>
            <person name="Trees A.J."/>
            <person name="Berriman M."/>
            <person name="Pain A."/>
            <person name="Wastling J.M."/>
        </authorList>
    </citation>
    <scope>NUCLEOTIDE SEQUENCE [LARGE SCALE GENOMIC DNA]</scope>
    <source>
        <strain evidence="5">Liverpool</strain>
    </source>
</reference>
<dbReference type="InParanoid" id="F0VLH5"/>
<evidence type="ECO:0000256" key="2">
    <source>
        <dbReference type="SAM" id="SignalP"/>
    </source>
</evidence>
<evidence type="ECO:0000256" key="1">
    <source>
        <dbReference type="SAM" id="MobiDB-lite"/>
    </source>
</evidence>
<feature type="compositionally biased region" description="Basic and acidic residues" evidence="1">
    <location>
        <begin position="589"/>
        <end position="598"/>
    </location>
</feature>
<feature type="region of interest" description="Disordered" evidence="1">
    <location>
        <begin position="389"/>
        <end position="417"/>
    </location>
</feature>
<evidence type="ECO:0000313" key="5">
    <source>
        <dbReference type="Proteomes" id="UP000007494"/>
    </source>
</evidence>
<feature type="region of interest" description="Disordered" evidence="1">
    <location>
        <begin position="42"/>
        <end position="153"/>
    </location>
</feature>
<dbReference type="GeneID" id="13442083"/>
<organism evidence="3 5">
    <name type="scientific">Neospora caninum (strain Liverpool)</name>
    <dbReference type="NCBI Taxonomy" id="572307"/>
    <lineage>
        <taxon>Eukaryota</taxon>
        <taxon>Sar</taxon>
        <taxon>Alveolata</taxon>
        <taxon>Apicomplexa</taxon>
        <taxon>Conoidasida</taxon>
        <taxon>Coccidia</taxon>
        <taxon>Eucoccidiorida</taxon>
        <taxon>Eimeriorina</taxon>
        <taxon>Sarcocystidae</taxon>
        <taxon>Neospora</taxon>
    </lineage>
</organism>
<dbReference type="EMBL" id="LN714485">
    <property type="protein sequence ID" value="CEL68802.1"/>
    <property type="molecule type" value="Genomic_DNA"/>
</dbReference>
<feature type="compositionally biased region" description="Basic residues" evidence="1">
    <location>
        <begin position="509"/>
        <end position="545"/>
    </location>
</feature>
<dbReference type="OMA" id="QEADEFP"/>
<feature type="compositionally biased region" description="Basic and acidic residues" evidence="1">
    <location>
        <begin position="551"/>
        <end position="579"/>
    </location>
</feature>
<dbReference type="Proteomes" id="UP000007494">
    <property type="component" value="Chromosome X"/>
</dbReference>
<dbReference type="RefSeq" id="XP_003884134.1">
    <property type="nucleotide sequence ID" value="XM_003884085.1"/>
</dbReference>
<dbReference type="OrthoDB" id="10371730at2759"/>
<evidence type="ECO:0000313" key="4">
    <source>
        <dbReference type="EMBL" id="CEL68802.1"/>
    </source>
</evidence>
<reference evidence="4" key="4">
    <citation type="journal article" date="2015" name="PLoS ONE">
        <title>Comprehensive Evaluation of Toxoplasma gondii VEG and Neospora caninum LIV Genomes with Tachyzoite Stage Transcriptome and Proteome Defines Novel Transcript Features.</title>
        <authorList>
            <person name="Ramaprasad A."/>
            <person name="Mourier T."/>
            <person name="Naeem R."/>
            <person name="Malas T.B."/>
            <person name="Moussa E."/>
            <person name="Panigrahi A."/>
            <person name="Vermont S.J."/>
            <person name="Otto T.D."/>
            <person name="Wastling J."/>
            <person name="Pain A."/>
        </authorList>
    </citation>
    <scope>NUCLEOTIDE SEQUENCE</scope>
    <source>
        <strain evidence="4">Liverpool</strain>
    </source>
</reference>
<dbReference type="AlphaFoldDB" id="F0VLH5"/>
<accession>F0VLH5</accession>
<feature type="signal peptide" evidence="2">
    <location>
        <begin position="1"/>
        <end position="34"/>
    </location>
</feature>